<comment type="catalytic activity">
    <reaction evidence="10">
        <text>L-threonyl-[protein] + ATP = O-phospho-L-threonyl-[protein] + ADP + H(+)</text>
        <dbReference type="Rhea" id="RHEA:46608"/>
        <dbReference type="Rhea" id="RHEA-COMP:11060"/>
        <dbReference type="Rhea" id="RHEA-COMP:11605"/>
        <dbReference type="ChEBI" id="CHEBI:15378"/>
        <dbReference type="ChEBI" id="CHEBI:30013"/>
        <dbReference type="ChEBI" id="CHEBI:30616"/>
        <dbReference type="ChEBI" id="CHEBI:61977"/>
        <dbReference type="ChEBI" id="CHEBI:456216"/>
        <dbReference type="EC" id="2.7.11.1"/>
    </reaction>
</comment>
<evidence type="ECO:0000256" key="7">
    <source>
        <dbReference type="ARBA" id="ARBA00022777"/>
    </source>
</evidence>
<comment type="caution">
    <text evidence="15">The sequence shown here is derived from an EMBL/GenBank/DDBJ whole genome shotgun (WGS) entry which is preliminary data.</text>
</comment>
<dbReference type="Gene3D" id="1.10.1070.11">
    <property type="entry name" value="Phosphatidylinositol 3-/4-kinase, catalytic domain"/>
    <property type="match status" value="1"/>
</dbReference>
<name>A0A8X7C6E4_9ARAC</name>
<dbReference type="PROSITE" id="PS51190">
    <property type="entry name" value="FATC"/>
    <property type="match status" value="1"/>
</dbReference>
<dbReference type="PROSITE" id="PS00915">
    <property type="entry name" value="PI3_4_KINASE_1"/>
    <property type="match status" value="1"/>
</dbReference>
<dbReference type="GO" id="GO:0005634">
    <property type="term" value="C:nucleus"/>
    <property type="evidence" value="ECO:0007669"/>
    <property type="project" value="UniProtKB-SubCell"/>
</dbReference>
<dbReference type="PROSITE" id="PS50290">
    <property type="entry name" value="PI3_4_KINASE_3"/>
    <property type="match status" value="1"/>
</dbReference>
<keyword evidence="11" id="KW-0175">Coiled coil</keyword>
<gene>
    <name evidence="15" type="primary">ATM</name>
    <name evidence="15" type="ORF">TNIN_451911</name>
</gene>
<feature type="coiled-coil region" evidence="11">
    <location>
        <begin position="2907"/>
        <end position="2942"/>
    </location>
</feature>
<evidence type="ECO:0000256" key="11">
    <source>
        <dbReference type="SAM" id="Coils"/>
    </source>
</evidence>
<feature type="domain" description="PI3K/PI4K catalytic" evidence="12">
    <location>
        <begin position="2631"/>
        <end position="2943"/>
    </location>
</feature>
<dbReference type="Gene3D" id="3.30.1010.10">
    <property type="entry name" value="Phosphatidylinositol 3-kinase Catalytic Subunit, Chain A, domain 4"/>
    <property type="match status" value="1"/>
</dbReference>
<dbReference type="Proteomes" id="UP000886998">
    <property type="component" value="Unassembled WGS sequence"/>
</dbReference>
<evidence type="ECO:0000259" key="13">
    <source>
        <dbReference type="PROSITE" id="PS51189"/>
    </source>
</evidence>
<dbReference type="EMBL" id="BMAV01011580">
    <property type="protein sequence ID" value="GFY57555.1"/>
    <property type="molecule type" value="Genomic_DNA"/>
</dbReference>
<dbReference type="InterPro" id="IPR038980">
    <property type="entry name" value="ATM_plant"/>
</dbReference>
<comment type="subcellular location">
    <subcellularLocation>
        <location evidence="1">Nucleus</location>
    </subcellularLocation>
</comment>
<dbReference type="EC" id="2.7.11.1" evidence="2"/>
<evidence type="ECO:0000259" key="12">
    <source>
        <dbReference type="PROSITE" id="PS50290"/>
    </source>
</evidence>
<evidence type="ECO:0000256" key="10">
    <source>
        <dbReference type="ARBA" id="ARBA00047899"/>
    </source>
</evidence>
<dbReference type="PROSITE" id="PS51189">
    <property type="entry name" value="FAT"/>
    <property type="match status" value="1"/>
</dbReference>
<dbReference type="InterPro" id="IPR036940">
    <property type="entry name" value="PI3/4_kinase_cat_sf"/>
</dbReference>
<dbReference type="Pfam" id="PF00454">
    <property type="entry name" value="PI3_PI4_kinase"/>
    <property type="match status" value="1"/>
</dbReference>
<dbReference type="GO" id="GO:0006281">
    <property type="term" value="P:DNA repair"/>
    <property type="evidence" value="ECO:0007669"/>
    <property type="project" value="InterPro"/>
</dbReference>
<organism evidence="15 16">
    <name type="scientific">Trichonephila inaurata madagascariensis</name>
    <dbReference type="NCBI Taxonomy" id="2747483"/>
    <lineage>
        <taxon>Eukaryota</taxon>
        <taxon>Metazoa</taxon>
        <taxon>Ecdysozoa</taxon>
        <taxon>Arthropoda</taxon>
        <taxon>Chelicerata</taxon>
        <taxon>Arachnida</taxon>
        <taxon>Araneae</taxon>
        <taxon>Araneomorphae</taxon>
        <taxon>Entelegynae</taxon>
        <taxon>Araneoidea</taxon>
        <taxon>Nephilidae</taxon>
        <taxon>Trichonephila</taxon>
        <taxon>Trichonephila inaurata</taxon>
    </lineage>
</organism>
<accession>A0A8X7C6E4</accession>
<dbReference type="InterPro" id="IPR014009">
    <property type="entry name" value="PIK_FAT"/>
</dbReference>
<feature type="domain" description="FATC" evidence="14">
    <location>
        <begin position="2943"/>
        <end position="2975"/>
    </location>
</feature>
<dbReference type="SMART" id="SM00146">
    <property type="entry name" value="PI3Kc"/>
    <property type="match status" value="1"/>
</dbReference>
<keyword evidence="8" id="KW-0067">ATP-binding</keyword>
<keyword evidence="3" id="KW-0723">Serine/threonine-protein kinase</keyword>
<reference evidence="15" key="1">
    <citation type="submission" date="2020-08" db="EMBL/GenBank/DDBJ databases">
        <title>Multicomponent nature underlies the extraordinary mechanical properties of spider dragline silk.</title>
        <authorList>
            <person name="Kono N."/>
            <person name="Nakamura H."/>
            <person name="Mori M."/>
            <person name="Yoshida Y."/>
            <person name="Ohtoshi R."/>
            <person name="Malay A.D."/>
            <person name="Moran D.A.P."/>
            <person name="Tomita M."/>
            <person name="Numata K."/>
            <person name="Arakawa K."/>
        </authorList>
    </citation>
    <scope>NUCLEOTIDE SEQUENCE</scope>
</reference>
<dbReference type="InterPro" id="IPR044107">
    <property type="entry name" value="PIKKc_ATM"/>
</dbReference>
<sequence length="2975" mass="340787">MQKWQHMVIRMSEQEITRKLKVCLQQLVEGKVLERKKRVDELKLLLKQTVYTQYLNRSTARKKNGSQHGADIRITWKAVFSKIKEYIEQECQKFKEKENSSQSLSTVVQTNLMKDKKKCTDLFRAYVNAVKMNQQYEMAKLIMDHTLAVLRDSFSRSAFGCEYSHALLKNVLSDSFMCLQISASEFDAAIWFYCKIIKNPPHGWDRSSMTQVLLHLLTVRSNMGALDSSKILEFFEHIFDAIKAEKVSTHHENLLKALLLVSRILGADYRLRLCQLGESIMFALMQLWKTRPSETCAELMLEFVSFQLALHHPKSAVSEEKGARAHSWSLWKNHLLSLFKIFVLEIDELCEKNKYSSSKETILKPIFVSVFVEISAQVFTDGVGILDITQLPSTHDGTQPNKKRRVEVCFRTFVDSLTLSKVIPWLQVISAYIVKYPESIPLEEAEHLLEILIEINLSCNQFETKNWLLICFQSFVQSFGTRSNECFIEASFHWQRLWDLAVKSVALMNQCQEPAHMLLSTLLFHKLIIPKVEFLNLFMQGSNNKVTNASLRTLRIFLEKYSFSSISSYHQSNLYSASSCTAVTFENQVLDWLFSRKSDDNSPFQVLSNDTDCSTIEEFAHVLILLCMKNVEFQSQREFISNDIEKVRWISDLEEEMLEITFDSPMTHLNKIHEMDNSCKISTGVLCDPVWEKVLNFFIGVSSSIFEQQTTNSQVCMSSVFIKQASFLVEALKVFFSQGAIKDKDLETNHFISYLKKFLNSAVELKMQKEDEKLSKNSVLILKDFLNNVVNVFKKIQQSASSSQSCRFITCIGNAIPIEILKDLLNFSLENFSEKKSLSNSTASVHEQSLNWSQSHKKNKYTFNDEDSDIEMECLDNSNMDVDEAAFSVDSENISTDFQQQSQCLEILGEYCSFITTESQIKRPNSFPEIIVKELMSVITTKTHSFEDVRLVLTSLKCILLIKCLEDTIIEAIMDSIKLLLNKYSVMQDVCIAVLKLFPLLFVHIIKNGENPSRKMEQNKSHMLHLIHVLSNKELKKGSSQTSYLLAENILILLKMEPSISWPVLQGKSSCDESDVLDNAVAYSFAQFLNSPFVAVRFFVANNIHNVISVHRLDSTFDHACAEIFNFLQNEECLDLDMCMNKVSTFFHFMSHVILQFPCFQSEALFVMCKIVQTKKIDQSFVTKVFAQLSTYLGFSSTKNFIELHFPYIFHEWIKMKYSLEDFPFMILDAESLDAFIVEFFKNLVPVLFLLEELPSISEIAEKLKISNSELIYSCLPTIQAHIISGFAVEILQIDSNKADGVLNSMIPAEISQAAFLSKLDEFIVCLLKMLKDDQSCHLSRCQIKKANSITSKDFFSTITFIMSNFEYKGSFISFLNKKGDCIQNIFLALSVILSKALRPHEGRHVLFMYKTFLELLCPELGPGLNCSCFVVKEITYTIINFLTSVRIDTAEDEIIVLYCCDILQLVCSNAVPYFKEIIGEFLPFIVNSLISFVQEAESGKKVLSFLTFLIIDCEASLANYIPFLDPFPENIIFQNLACKYNQIKYKSGKLSLKEEISLFLKSYKMMGKATITGLQHLCNHLKSRQTELLEILNSLKGSILFSEDVKTSVHHQLVCVLASICTQDNVSLQIQEAASSCMAAIGPVAFSSVVLQPSSNVTSEGLNPIQQGYAEILNLLTGYLFDKRIDIKVTTSEIMKELFGTKTGYSFFIDYQTLRPNNSVKKYASSFFACQNVKDLDSLFPNKYKIEDIEELSLWLPENISHSEWITNLVCTIIGSGLTKNNFYECVIPICKKEVQFCEKILPYIIHAILLFDDKQTQNAISIGIDAFFSHFSLWIRETQLKNDHASSSVPRTMFSKASVKTMLSVIHYIWLNPKQESKSERNILKDFWLNISFLEVAQAAQYCSAYFTAILFTELWCDKMREKTLRSEPASDHSESSGSLDCSPLSYIGSHERDKAALIYDIIIDTYSQIGDSDAISGCEVVATDTQAILKHSYLIDKKWNGLLKISDVNHSNLEIIQALQQNHLNFVLQGFIKSLVCNEKEISPNIREYQCEAAWRMSQWDLSTVGNCDPGFQECVFKSTQNVISENSTMFEKMFVLAKKTQYEYLKHTSLEAARNIFPILSHIQMLSVIEDFSKIQANPNVIEDVLKAWDLQDQMPYEDFEFVEPVSWLKCILLKHQVTANSNKQWQARTTVLSELKKLLERYAVQARNELHLEVASNAIHVLRQLPNTEEEDILCWQMEEAKILWTKKEYSVANKILKSTLPYMEKFAKENPKFLMKYGQALTLRGRWLAETCNENSIVIMRDFLEKALDVFQNINLDKDQDCISAICDAYLAVARYADGQYQSIINYKKSTAYQAKLDLISSSREQAKQLQQNKTVITDDQRKLHLILTRQADIDQKEMKCVEADRTQFLEKAVINYLQCLRSSNTHDLWIFRLVSLWFENLDVEEINIIIKEKISELQSYKFLPLMYQLAARMGSQASSTFTFTLTMLIRNISVDHPHHSLPVILALNNADKDPVDKKEVTDQTVHLQQAEVPAVKERMNAAKKLLNILLKTKISHLVKSYSDLCDAYISLAYLSVPKNLKKGIIPKDQPLLKFRNLQDIPVITEEIKVDKTCEYKNIIGIHSFHNEFRMCGGITLPKVIKCIGLDGREREQLVKGSDDLRQDAVMQQVFCLVNCLLKQRMETKNRKLHIRTYKVVPVSRRSGVLQWCEGTQVLSQYLGPAHVRYYPSMNSPQDCRKKMMSIASISQLPRKRQIYDSICVDFPPVFRYFFLENFPEPSAWFERRQSYIKSVAASSIVGYIMGLGDRHVNNILIDKNTAEVVHIDFGIAFEKGKILATPETVPFRLTRDIVDGMGINGVEGTFKRCCEKTLEVMRNSQDVLLTILEVLLHDPLYEWSIPAATQKNNNVSNSQNEVNTLAERALMRLQQKLQGLEEGVAMSTEGQVNLLIQQARDPNNLCRIYAGWQPYL</sequence>
<evidence type="ECO:0000256" key="1">
    <source>
        <dbReference type="ARBA" id="ARBA00004123"/>
    </source>
</evidence>
<evidence type="ECO:0000313" key="15">
    <source>
        <dbReference type="EMBL" id="GFY57555.1"/>
    </source>
</evidence>
<evidence type="ECO:0000256" key="5">
    <source>
        <dbReference type="ARBA" id="ARBA00022741"/>
    </source>
</evidence>
<dbReference type="OrthoDB" id="6420581at2759"/>
<evidence type="ECO:0000259" key="14">
    <source>
        <dbReference type="PROSITE" id="PS51190"/>
    </source>
</evidence>
<evidence type="ECO:0000256" key="6">
    <source>
        <dbReference type="ARBA" id="ARBA00022763"/>
    </source>
</evidence>
<keyword evidence="5" id="KW-0547">Nucleotide-binding</keyword>
<dbReference type="InterPro" id="IPR003152">
    <property type="entry name" value="FATC_dom"/>
</dbReference>
<dbReference type="SMART" id="SM01343">
    <property type="entry name" value="FATC"/>
    <property type="match status" value="1"/>
</dbReference>
<dbReference type="Pfam" id="PF02260">
    <property type="entry name" value="FATC"/>
    <property type="match status" value="1"/>
</dbReference>
<evidence type="ECO:0000313" key="16">
    <source>
        <dbReference type="Proteomes" id="UP000886998"/>
    </source>
</evidence>
<dbReference type="PANTHER" id="PTHR37079:SF4">
    <property type="entry name" value="SERINE_THREONINE-PROTEIN KINASE ATM"/>
    <property type="match status" value="1"/>
</dbReference>
<dbReference type="FunFam" id="3.30.1010.10:FF:000015">
    <property type="entry name" value="Serine-protein kinase ATM"/>
    <property type="match status" value="1"/>
</dbReference>
<evidence type="ECO:0000256" key="8">
    <source>
        <dbReference type="ARBA" id="ARBA00022840"/>
    </source>
</evidence>
<dbReference type="GO" id="GO:0005524">
    <property type="term" value="F:ATP binding"/>
    <property type="evidence" value="ECO:0007669"/>
    <property type="project" value="UniProtKB-KW"/>
</dbReference>
<protein>
    <recommendedName>
        <fullName evidence="2">non-specific serine/threonine protein kinase</fullName>
        <ecNumber evidence="2">2.7.11.1</ecNumber>
    </recommendedName>
</protein>
<dbReference type="CDD" id="cd05171">
    <property type="entry name" value="PIKKc_ATM"/>
    <property type="match status" value="1"/>
</dbReference>
<keyword evidence="9" id="KW-0539">Nucleus</keyword>
<feature type="domain" description="FAT" evidence="13">
    <location>
        <begin position="1897"/>
        <end position="2517"/>
    </location>
</feature>
<evidence type="ECO:0000256" key="9">
    <source>
        <dbReference type="ARBA" id="ARBA00023242"/>
    </source>
</evidence>
<proteinExistence type="predicted"/>
<keyword evidence="16" id="KW-1185">Reference proteome</keyword>
<evidence type="ECO:0000256" key="3">
    <source>
        <dbReference type="ARBA" id="ARBA00022527"/>
    </source>
</evidence>
<dbReference type="InterPro" id="IPR011009">
    <property type="entry name" value="Kinase-like_dom_sf"/>
</dbReference>
<evidence type="ECO:0000256" key="2">
    <source>
        <dbReference type="ARBA" id="ARBA00012513"/>
    </source>
</evidence>
<dbReference type="SUPFAM" id="SSF56112">
    <property type="entry name" value="Protein kinase-like (PK-like)"/>
    <property type="match status" value="1"/>
</dbReference>
<dbReference type="InterPro" id="IPR018936">
    <property type="entry name" value="PI3/4_kinase_CS"/>
</dbReference>
<evidence type="ECO:0000256" key="4">
    <source>
        <dbReference type="ARBA" id="ARBA00022679"/>
    </source>
</evidence>
<keyword evidence="6" id="KW-0227">DNA damage</keyword>
<dbReference type="PROSITE" id="PS00916">
    <property type="entry name" value="PI3_4_KINASE_2"/>
    <property type="match status" value="1"/>
</dbReference>
<dbReference type="GO" id="GO:0004674">
    <property type="term" value="F:protein serine/threonine kinase activity"/>
    <property type="evidence" value="ECO:0007669"/>
    <property type="project" value="UniProtKB-KW"/>
</dbReference>
<keyword evidence="7 15" id="KW-0418">Kinase</keyword>
<keyword evidence="4" id="KW-0808">Transferase</keyword>
<dbReference type="InterPro" id="IPR000403">
    <property type="entry name" value="PI3/4_kinase_cat_dom"/>
</dbReference>
<dbReference type="PANTHER" id="PTHR37079">
    <property type="entry name" value="SERINE/THREONINE-PROTEIN KINASE ATM"/>
    <property type="match status" value="1"/>
</dbReference>